<keyword evidence="3" id="KW-0999">Mitochondrion inner membrane</keyword>
<dbReference type="GeneID" id="108740480"/>
<dbReference type="Proteomes" id="UP000192223">
    <property type="component" value="Unplaced"/>
</dbReference>
<dbReference type="InterPro" id="IPR036539">
    <property type="entry name" value="Cyt_c_oxidase_su7a_sf"/>
</dbReference>
<proteinExistence type="inferred from homology"/>
<evidence type="ECO:0000256" key="2">
    <source>
        <dbReference type="ARBA" id="ARBA00009331"/>
    </source>
</evidence>
<dbReference type="STRING" id="224129.A0A1W4X2F5"/>
<comment type="subcellular location">
    <subcellularLocation>
        <location evidence="1">Mitochondrion inner membrane</location>
    </subcellularLocation>
</comment>
<feature type="transmembrane region" description="Helical" evidence="7">
    <location>
        <begin position="63"/>
        <end position="83"/>
    </location>
</feature>
<keyword evidence="5" id="KW-0496">Mitochondrion</keyword>
<evidence type="ECO:0000256" key="6">
    <source>
        <dbReference type="ARBA" id="ARBA00023136"/>
    </source>
</evidence>
<dbReference type="OrthoDB" id="5966508at2759"/>
<gene>
    <name evidence="9" type="primary">LOC108740480</name>
</gene>
<evidence type="ECO:0000256" key="1">
    <source>
        <dbReference type="ARBA" id="ARBA00004273"/>
    </source>
</evidence>
<evidence type="ECO:0000313" key="8">
    <source>
        <dbReference type="Proteomes" id="UP000192223"/>
    </source>
</evidence>
<dbReference type="SUPFAM" id="SSF81419">
    <property type="entry name" value="Mitochondrial cytochrome c oxidase subunit VIIa"/>
    <property type="match status" value="1"/>
</dbReference>
<keyword evidence="4" id="KW-0809">Transit peptide</keyword>
<accession>A0A1W4X2F5</accession>
<evidence type="ECO:0000256" key="4">
    <source>
        <dbReference type="ARBA" id="ARBA00022946"/>
    </source>
</evidence>
<keyword evidence="7" id="KW-0812">Transmembrane</keyword>
<keyword evidence="7" id="KW-1133">Transmembrane helix</keyword>
<dbReference type="AlphaFoldDB" id="A0A1W4X2F5"/>
<evidence type="ECO:0000256" key="5">
    <source>
        <dbReference type="ARBA" id="ARBA00023128"/>
    </source>
</evidence>
<dbReference type="CTD" id="40995"/>
<dbReference type="InterPro" id="IPR039297">
    <property type="entry name" value="COX7a"/>
</dbReference>
<evidence type="ECO:0000256" key="3">
    <source>
        <dbReference type="ARBA" id="ARBA00022792"/>
    </source>
</evidence>
<name>A0A1W4X2F5_AGRPL</name>
<keyword evidence="8" id="KW-1185">Reference proteome</keyword>
<evidence type="ECO:0000313" key="9">
    <source>
        <dbReference type="RefSeq" id="XP_018330311.1"/>
    </source>
</evidence>
<dbReference type="Gene3D" id="4.10.91.10">
    <property type="entry name" value="Cytochrome c oxidase, subunit VIIa"/>
    <property type="match status" value="1"/>
</dbReference>
<dbReference type="KEGG" id="apln:108740480"/>
<organism evidence="8 9">
    <name type="scientific">Agrilus planipennis</name>
    <name type="common">Emerald ash borer</name>
    <name type="synonym">Agrilus marcopoli</name>
    <dbReference type="NCBI Taxonomy" id="224129"/>
    <lineage>
        <taxon>Eukaryota</taxon>
        <taxon>Metazoa</taxon>
        <taxon>Ecdysozoa</taxon>
        <taxon>Arthropoda</taxon>
        <taxon>Hexapoda</taxon>
        <taxon>Insecta</taxon>
        <taxon>Pterygota</taxon>
        <taxon>Neoptera</taxon>
        <taxon>Endopterygota</taxon>
        <taxon>Coleoptera</taxon>
        <taxon>Polyphaga</taxon>
        <taxon>Elateriformia</taxon>
        <taxon>Buprestoidea</taxon>
        <taxon>Buprestidae</taxon>
        <taxon>Agrilinae</taxon>
        <taxon>Agrilus</taxon>
    </lineage>
</organism>
<keyword evidence="6 7" id="KW-0472">Membrane</keyword>
<dbReference type="GO" id="GO:0002082">
    <property type="term" value="P:regulation of oxidative phosphorylation"/>
    <property type="evidence" value="ECO:0007669"/>
    <property type="project" value="TreeGrafter"/>
</dbReference>
<dbReference type="Pfam" id="PF02238">
    <property type="entry name" value="COX7a"/>
    <property type="match status" value="1"/>
</dbReference>
<dbReference type="FunCoup" id="A0A1W4X2F5">
    <property type="interactions" value="502"/>
</dbReference>
<evidence type="ECO:0000256" key="7">
    <source>
        <dbReference type="SAM" id="Phobius"/>
    </source>
</evidence>
<dbReference type="InParanoid" id="A0A1W4X2F5"/>
<sequence>MNNAMKVISSSRVFARNITTTARREVQERPSAKFQKLKENQQRFQVEDGVPVYLKKGAPDKMLFQATTGLLFVGLAMTFKTFWDLSFGKSWGAGG</sequence>
<dbReference type="PANTHER" id="PTHR10510:SF11">
    <property type="entry name" value="CYTOCHROME C OXIDASE SUBUNIT 7A, MITOCHONDRIAL"/>
    <property type="match status" value="1"/>
</dbReference>
<dbReference type="GO" id="GO:0045277">
    <property type="term" value="C:respiratory chain complex IV"/>
    <property type="evidence" value="ECO:0007669"/>
    <property type="project" value="InterPro"/>
</dbReference>
<comment type="similarity">
    <text evidence="2">Belongs to the cytochrome c oxidase VIIa family.</text>
</comment>
<dbReference type="InterPro" id="IPR003177">
    <property type="entry name" value="Cytc_oxidase_su7a_met"/>
</dbReference>
<dbReference type="FunFam" id="4.10.91.10:FF:000001">
    <property type="entry name" value="Cytochrome c oxidase subunit 7A1, mitochondrial"/>
    <property type="match status" value="1"/>
</dbReference>
<protein>
    <submittedName>
        <fullName evidence="9">Uncharacterized protein LOC108740480</fullName>
    </submittedName>
</protein>
<reference evidence="9" key="1">
    <citation type="submission" date="2025-08" db="UniProtKB">
        <authorList>
            <consortium name="RefSeq"/>
        </authorList>
    </citation>
    <scope>IDENTIFICATION</scope>
    <source>
        <tissue evidence="9">Entire body</tissue>
    </source>
</reference>
<dbReference type="GO" id="GO:0005743">
    <property type="term" value="C:mitochondrial inner membrane"/>
    <property type="evidence" value="ECO:0007669"/>
    <property type="project" value="UniProtKB-SubCell"/>
</dbReference>
<dbReference type="GO" id="GO:0006123">
    <property type="term" value="P:mitochondrial electron transport, cytochrome c to oxygen"/>
    <property type="evidence" value="ECO:0007669"/>
    <property type="project" value="InterPro"/>
</dbReference>
<dbReference type="GO" id="GO:0097250">
    <property type="term" value="P:mitochondrial respirasome assembly"/>
    <property type="evidence" value="ECO:0007669"/>
    <property type="project" value="TreeGrafter"/>
</dbReference>
<dbReference type="PANTHER" id="PTHR10510">
    <property type="entry name" value="CYTOCHROME C OXIDASE POLYPEPTIDE 7A"/>
    <property type="match status" value="1"/>
</dbReference>
<dbReference type="RefSeq" id="XP_018330311.1">
    <property type="nucleotide sequence ID" value="XM_018474809.2"/>
</dbReference>